<dbReference type="PANTHER" id="PTHR46312:SF2">
    <property type="entry name" value="NUCLEOTIDE-BINDING OLIGOMERIZATION DOMAIN-CONTAINING PROTEIN 2-LIKE"/>
    <property type="match status" value="1"/>
</dbReference>
<name>A0A820UHQ3_9BILA</name>
<sequence length="289" mass="33780">MEKVLWIFDGYDEFLPHALPRLTKVFNSILETQHHILTSRPYAIDLPYTITLEIIGFTNENITKYVELFFYQIAKQTPDSSGETETILQFLKSNSSIWGVAHIPLNLELICSTWCNSKGFKKKALTLTELYHEMIEYMCRRHLRKTNDKEKDQGTDTVFKLCSKELECLECLAFRAMETNHSIIPPKLLQETERALHDSTDDDKSILNFGVLKAYDDNKKIGEHNPTKKQHYFVHLSFQEHFAARHLLRLLKDAGEDKRVATDYINKHKYETTLSPCTHFYSWSHCKIT</sequence>
<comment type="caution">
    <text evidence="1">The sequence shown here is derived from an EMBL/GenBank/DDBJ whole genome shotgun (WGS) entry which is preliminary data.</text>
</comment>
<dbReference type="PANTHER" id="PTHR46312">
    <property type="entry name" value="NACHT DOMAIN-CONTAINING PROTEIN"/>
    <property type="match status" value="1"/>
</dbReference>
<evidence type="ECO:0000313" key="1">
    <source>
        <dbReference type="EMBL" id="CAF4485293.1"/>
    </source>
</evidence>
<accession>A0A820UHQ3</accession>
<gene>
    <name evidence="1" type="ORF">OVN521_LOCUS39879</name>
</gene>
<dbReference type="Proteomes" id="UP000663866">
    <property type="component" value="Unassembled WGS sequence"/>
</dbReference>
<proteinExistence type="predicted"/>
<dbReference type="EMBL" id="CAJOBG010051145">
    <property type="protein sequence ID" value="CAF4485293.1"/>
    <property type="molecule type" value="Genomic_DNA"/>
</dbReference>
<protein>
    <recommendedName>
        <fullName evidence="3">NACHT domain-containing protein</fullName>
    </recommendedName>
</protein>
<evidence type="ECO:0000313" key="2">
    <source>
        <dbReference type="Proteomes" id="UP000663866"/>
    </source>
</evidence>
<reference evidence="1" key="1">
    <citation type="submission" date="2021-02" db="EMBL/GenBank/DDBJ databases">
        <authorList>
            <person name="Nowell W R."/>
        </authorList>
    </citation>
    <scope>NUCLEOTIDE SEQUENCE</scope>
</reference>
<organism evidence="1 2">
    <name type="scientific">Rotaria magnacalcarata</name>
    <dbReference type="NCBI Taxonomy" id="392030"/>
    <lineage>
        <taxon>Eukaryota</taxon>
        <taxon>Metazoa</taxon>
        <taxon>Spiralia</taxon>
        <taxon>Gnathifera</taxon>
        <taxon>Rotifera</taxon>
        <taxon>Eurotatoria</taxon>
        <taxon>Bdelloidea</taxon>
        <taxon>Philodinida</taxon>
        <taxon>Philodinidae</taxon>
        <taxon>Rotaria</taxon>
    </lineage>
</organism>
<dbReference type="AlphaFoldDB" id="A0A820UHQ3"/>
<keyword evidence="2" id="KW-1185">Reference proteome</keyword>
<evidence type="ECO:0008006" key="3">
    <source>
        <dbReference type="Google" id="ProtNLM"/>
    </source>
</evidence>